<dbReference type="AlphaFoldDB" id="A0A1Q2LFJ9"/>
<protein>
    <submittedName>
        <fullName evidence="1">Uncharacterized protein</fullName>
    </submittedName>
</protein>
<name>A0A1Q2LFJ9_9HELI</name>
<dbReference type="Proteomes" id="UP000188298">
    <property type="component" value="Chromosome"/>
</dbReference>
<organism evidence="1 2">
    <name type="scientific">Helicobacter bilis</name>
    <dbReference type="NCBI Taxonomy" id="37372"/>
    <lineage>
        <taxon>Bacteria</taxon>
        <taxon>Pseudomonadati</taxon>
        <taxon>Campylobacterota</taxon>
        <taxon>Epsilonproteobacteria</taxon>
        <taxon>Campylobacterales</taxon>
        <taxon>Helicobacteraceae</taxon>
        <taxon>Helicobacter</taxon>
    </lineage>
</organism>
<proteinExistence type="predicted"/>
<accession>A0A1Q2LFJ9</accession>
<evidence type="ECO:0000313" key="1">
    <source>
        <dbReference type="EMBL" id="AQQ59221.1"/>
    </source>
</evidence>
<gene>
    <name evidence="1" type="ORF">XJ32_02895</name>
</gene>
<dbReference type="EMBL" id="CP019645">
    <property type="protein sequence ID" value="AQQ59221.1"/>
    <property type="molecule type" value="Genomic_DNA"/>
</dbReference>
<evidence type="ECO:0000313" key="2">
    <source>
        <dbReference type="Proteomes" id="UP000188298"/>
    </source>
</evidence>
<dbReference type="RefSeq" id="WP_077388305.1">
    <property type="nucleotide sequence ID" value="NZ_CP019645.1"/>
</dbReference>
<dbReference type="KEGG" id="hbl:XJ32_02895"/>
<sequence length="80" mass="9014">MNKIVGVGLVKDSNKITIFAKDNSIIDSKHLEKDLGLDFNLPCDVYFYSLALRGGKEDMNKPRYFYGENGEVILVMSVII</sequence>
<reference evidence="1 2" key="1">
    <citation type="submission" date="2017-02" db="EMBL/GenBank/DDBJ databases">
        <title>Whole genome sequencing of Helicobacter bilis strain AAQJH.</title>
        <authorList>
            <person name="Conlan S."/>
            <person name="Thomas P.J."/>
            <person name="Mullikin J."/>
            <person name="Palmore T.N."/>
            <person name="Frank K.M."/>
            <person name="Segre J.A."/>
        </authorList>
    </citation>
    <scope>NUCLEOTIDE SEQUENCE [LARGE SCALE GENOMIC DNA]</scope>
    <source>
        <strain evidence="1 2">AAQJH</strain>
    </source>
</reference>